<dbReference type="InterPro" id="IPR029063">
    <property type="entry name" value="SAM-dependent_MTases_sf"/>
</dbReference>
<organism evidence="2 3">
    <name type="scientific">Priestia megaterium (strain ATCC 14581 / DSM 32 / CCUG 1817 / JCM 2506 / NBRC 15308 / NCIMB 9376 / NCTC 10342 / NRRL B-14308 / VKM B-512 / Ford 19)</name>
    <name type="common">Bacillus megaterium</name>
    <dbReference type="NCBI Taxonomy" id="1348623"/>
    <lineage>
        <taxon>Bacteria</taxon>
        <taxon>Bacillati</taxon>
        <taxon>Bacillota</taxon>
        <taxon>Bacilli</taxon>
        <taxon>Bacillales</taxon>
        <taxon>Bacillaceae</taxon>
        <taxon>Priestia</taxon>
    </lineage>
</organism>
<keyword evidence="2" id="KW-0808">Transferase</keyword>
<evidence type="ECO:0000313" key="3">
    <source>
        <dbReference type="Proteomes" id="UP000031829"/>
    </source>
</evidence>
<name>A0A0B6ALE6_PRIM2</name>
<dbReference type="Proteomes" id="UP000031829">
    <property type="component" value="Chromosome"/>
</dbReference>
<dbReference type="GO" id="GO:0032259">
    <property type="term" value="P:methylation"/>
    <property type="evidence" value="ECO:0007669"/>
    <property type="project" value="UniProtKB-KW"/>
</dbReference>
<sequence length="283" mass="33587">MQLTKFSVYESDRVKKWQEGLKEWDGSISERMINDRAEDEFWQQYLEKMSFNSVNDPVVKQLQQELLAFLNPNDSVMEIGPGWGNYTFSIADYVKELTCMDCSPSIIRYLQRQSDARSNLKFIEGKWEYERLTDNYDAVVGINCFYRMHNIVDGLLNMNDSANRLAVIGMSTGPEKPHYVELHRKLGYEIKWRRKEYIDLLNILYELGIYADCKLVPITKTVTYETYEDLIKKNSTKVLSKDIDKLETEKIILHYAKKINGTYEYTYQYHMAFIYWKPIKRTR</sequence>
<evidence type="ECO:0000313" key="2">
    <source>
        <dbReference type="EMBL" id="AJI20644.1"/>
    </source>
</evidence>
<feature type="domain" description="Methyltransferase" evidence="1">
    <location>
        <begin position="76"/>
        <end position="149"/>
    </location>
</feature>
<dbReference type="CDD" id="cd02440">
    <property type="entry name" value="AdoMet_MTases"/>
    <property type="match status" value="1"/>
</dbReference>
<dbReference type="GO" id="GO:0008168">
    <property type="term" value="F:methyltransferase activity"/>
    <property type="evidence" value="ECO:0007669"/>
    <property type="project" value="UniProtKB-KW"/>
</dbReference>
<dbReference type="AlphaFoldDB" id="A0A0B6ALE6"/>
<reference evidence="2 3" key="1">
    <citation type="journal article" date="2015" name="Genome Announc.">
        <title>Complete genome sequences for 35 biothreat assay-relevant bacillus species.</title>
        <authorList>
            <person name="Johnson S.L."/>
            <person name="Daligault H.E."/>
            <person name="Davenport K.W."/>
            <person name="Jaissle J."/>
            <person name="Frey K.G."/>
            <person name="Ladner J.T."/>
            <person name="Broomall S.M."/>
            <person name="Bishop-Lilly K.A."/>
            <person name="Bruce D.C."/>
            <person name="Gibbons H.S."/>
            <person name="Coyne S.R."/>
            <person name="Lo C.C."/>
            <person name="Meincke L."/>
            <person name="Munk A.C."/>
            <person name="Koroleva G.I."/>
            <person name="Rosenzweig C.N."/>
            <person name="Palacios G.F."/>
            <person name="Redden C.L."/>
            <person name="Minogue T.D."/>
            <person name="Chain P.S."/>
        </authorList>
    </citation>
    <scope>NUCLEOTIDE SEQUENCE [LARGE SCALE GENOMIC DNA]</scope>
    <source>
        <strain evidence="3">ATCC 14581 / DSM 32 / JCM 2506 / NBRC 15308 / NCIMB 9376 / NCTC 10342 / NRRL B-14308 / VKM B-512</strain>
    </source>
</reference>
<evidence type="ECO:0000259" key="1">
    <source>
        <dbReference type="Pfam" id="PF13649"/>
    </source>
</evidence>
<dbReference type="GeneID" id="93641257"/>
<protein>
    <submittedName>
        <fullName evidence="2">Ribosomal RNA adenine dimethylase family protein</fullName>
    </submittedName>
</protein>
<dbReference type="SUPFAM" id="SSF53335">
    <property type="entry name" value="S-adenosyl-L-methionine-dependent methyltransferases"/>
    <property type="match status" value="1"/>
</dbReference>
<proteinExistence type="predicted"/>
<dbReference type="Gene3D" id="3.40.50.150">
    <property type="entry name" value="Vaccinia Virus protein VP39"/>
    <property type="match status" value="1"/>
</dbReference>
<gene>
    <name evidence="2" type="ORF">BG04_3195</name>
</gene>
<dbReference type="InterPro" id="IPR041698">
    <property type="entry name" value="Methyltransf_25"/>
</dbReference>
<accession>A0A0B6ALE6</accession>
<dbReference type="RefSeq" id="WP_034654085.1">
    <property type="nucleotide sequence ID" value="NZ_BCVB01000007.1"/>
</dbReference>
<dbReference type="Pfam" id="PF13649">
    <property type="entry name" value="Methyltransf_25"/>
    <property type="match status" value="1"/>
</dbReference>
<dbReference type="EMBL" id="CP009920">
    <property type="protein sequence ID" value="AJI20644.1"/>
    <property type="molecule type" value="Genomic_DNA"/>
</dbReference>
<dbReference type="KEGG" id="bmeg:BG04_3195"/>
<dbReference type="HOGENOM" id="CLU_060275_0_0_9"/>
<keyword evidence="2" id="KW-0489">Methyltransferase</keyword>